<evidence type="ECO:0008006" key="2">
    <source>
        <dbReference type="Google" id="ProtNLM"/>
    </source>
</evidence>
<comment type="caution">
    <text evidence="1">The sequence shown here is derived from an EMBL/GenBank/DDBJ whole genome shotgun (WGS) entry which is preliminary data.</text>
</comment>
<gene>
    <name evidence="1" type="ORF">bcere0026_36840</name>
</gene>
<dbReference type="EMBL" id="ACMP01000096">
    <property type="protein sequence ID" value="EEL69344.1"/>
    <property type="molecule type" value="Genomic_DNA"/>
</dbReference>
<proteinExistence type="predicted"/>
<dbReference type="Proteomes" id="UP000001753">
    <property type="component" value="Chromosome"/>
</dbReference>
<accession>C2XYA5</accession>
<reference evidence="1" key="1">
    <citation type="journal article" date="2012" name="Genome Res.">
        <title>Genomic characterization of the Bacillus cereus sensu lato species: Backdrop to the evolution of Bacillus anthracis.</title>
        <authorList>
            <person name="Zwick M.E."/>
            <person name="Joseph S.J."/>
            <person name="Didelot X."/>
            <person name="Chen P.E."/>
            <person name="Bishop-Lilly K.A."/>
            <person name="Stewart A.C."/>
            <person name="Willner K."/>
            <person name="Nolan N."/>
            <person name="Lentz S."/>
            <person name="Thomason M.K."/>
            <person name="Sozhamannan S."/>
            <person name="Mateczun A.J."/>
            <person name="Du L."/>
            <person name="Read T.D."/>
        </authorList>
    </citation>
    <scope>NUCLEOTIDE SEQUENCE [LARGE SCALE GENOMIC DNA]</scope>
    <source>
        <strain evidence="1">AH603</strain>
    </source>
</reference>
<organism evidence="1">
    <name type="scientific">Bacillus mycoides</name>
    <dbReference type="NCBI Taxonomy" id="1405"/>
    <lineage>
        <taxon>Bacteria</taxon>
        <taxon>Bacillati</taxon>
        <taxon>Bacillota</taxon>
        <taxon>Bacilli</taxon>
        <taxon>Bacillales</taxon>
        <taxon>Bacillaceae</taxon>
        <taxon>Bacillus</taxon>
        <taxon>Bacillus cereus group</taxon>
    </lineage>
</organism>
<sequence length="162" mass="19080">MPFFSYNIVDIHEEVRIMPTTKGPLHPSVQQFKEFVNHHPKMVHEVRSGQKTWQQFYEEWYLLGEEDQIWIAYRPDGAPAFSSVKENKEEKENRTEEEKTADVMGQMLSFFKKLDVEQMQHHLANVTSAIGSVQQVIQQFQGNRAQQEQSTSENNPFFFQKD</sequence>
<name>C2XYA5_BACMY</name>
<dbReference type="AlphaFoldDB" id="C2XYA5"/>
<dbReference type="Pfam" id="PF14071">
    <property type="entry name" value="YlbD_coat"/>
    <property type="match status" value="1"/>
</dbReference>
<evidence type="ECO:0000313" key="1">
    <source>
        <dbReference type="EMBL" id="EEL69344.1"/>
    </source>
</evidence>
<dbReference type="InterPro" id="IPR025953">
    <property type="entry name" value="YlbD_coat"/>
</dbReference>
<protein>
    <recommendedName>
        <fullName evidence="2">Cytoplasmic protein</fullName>
    </recommendedName>
</protein>
<dbReference type="HOGENOM" id="CLU_128053_0_0_9"/>